<reference evidence="3 4" key="1">
    <citation type="submission" date="2015-03" db="EMBL/GenBank/DDBJ databases">
        <authorList>
            <person name="Murphy D."/>
        </authorList>
    </citation>
    <scope>NUCLEOTIDE SEQUENCE [LARGE SCALE GENOMIC DNA]</scope>
    <source>
        <strain evidence="3 4">68/02</strain>
    </source>
</reference>
<dbReference type="GO" id="GO:0006508">
    <property type="term" value="P:proteolysis"/>
    <property type="evidence" value="ECO:0007669"/>
    <property type="project" value="InterPro"/>
</dbReference>
<evidence type="ECO:0000313" key="3">
    <source>
        <dbReference type="EMBL" id="CQI93367.1"/>
    </source>
</evidence>
<dbReference type="EC" id="3.4.23.48" evidence="3"/>
<feature type="chain" id="PRO_5006709381" evidence="2">
    <location>
        <begin position="26"/>
        <end position="313"/>
    </location>
</feature>
<evidence type="ECO:0000313" key="4">
    <source>
        <dbReference type="Proteomes" id="UP000042054"/>
    </source>
</evidence>
<dbReference type="Pfam" id="PF01278">
    <property type="entry name" value="Omptin"/>
    <property type="match status" value="1"/>
</dbReference>
<feature type="signal peptide" evidence="2">
    <location>
        <begin position="1"/>
        <end position="25"/>
    </location>
</feature>
<name>A0A0U1HVB9_YERRO</name>
<feature type="active site" evidence="1">
    <location>
        <position position="228"/>
    </location>
</feature>
<evidence type="ECO:0000256" key="1">
    <source>
        <dbReference type="PIRSR" id="PIRSR001522-1"/>
    </source>
</evidence>
<dbReference type="PIRSF" id="PIRSF001522">
    <property type="entry name" value="Peptidase_A26"/>
    <property type="match status" value="1"/>
</dbReference>
<dbReference type="AlphaFoldDB" id="A0A0U1HVB9"/>
<keyword evidence="3" id="KW-0378">Hydrolase</keyword>
<feature type="active site" evidence="1">
    <location>
        <position position="230"/>
    </location>
</feature>
<dbReference type="SUPFAM" id="SSF69917">
    <property type="entry name" value="OMPT-like"/>
    <property type="match status" value="1"/>
</dbReference>
<dbReference type="InterPro" id="IPR053724">
    <property type="entry name" value="OMP_A26_sf"/>
</dbReference>
<dbReference type="RefSeq" id="WP_049616218.1">
    <property type="nucleotide sequence ID" value="NZ_CABIHQ010000022.1"/>
</dbReference>
<feature type="active site" evidence="1">
    <location>
        <position position="106"/>
    </location>
</feature>
<accession>A0A0U1HVB9</accession>
<dbReference type="Proteomes" id="UP000042054">
    <property type="component" value="Unassembled WGS sequence"/>
</dbReference>
<dbReference type="InterPro" id="IPR020080">
    <property type="entry name" value="OM_adhesin/peptidase_omptin"/>
</dbReference>
<dbReference type="InterPro" id="IPR000036">
    <property type="entry name" value="Peptidase_A26_omptin"/>
</dbReference>
<dbReference type="GO" id="GO:0009279">
    <property type="term" value="C:cell outer membrane"/>
    <property type="evidence" value="ECO:0007669"/>
    <property type="project" value="InterPro"/>
</dbReference>
<proteinExistence type="predicted"/>
<dbReference type="STRING" id="29485.CH64_1151"/>
<protein>
    <submittedName>
        <fullName evidence="3">Peptidase A26 omptin</fullName>
        <ecNumber evidence="3">3.4.23.48</ecNumber>
    </submittedName>
</protein>
<keyword evidence="2" id="KW-0732">Signal</keyword>
<gene>
    <name evidence="3" type="primary">pla</name>
    <name evidence="3" type="ORF">ERS008555_02903</name>
</gene>
<sequence>MNITLATKKSASALALLMVCHTAVASYQSNTNNNLTISTSLGLLNSDSKELVYLQEKNGHKLSQLDWKAENTPIIKADISWDFLSRLTLSAKGWSTLTSSDGAMDDYDWTDLKQAKWTHSSHHDKTNLNYANEIDLSAKFWFLKQENYRIAMMSGYQRYNNSWTAYGGKFNYDNGKNIFNGSDSIIGISYKQKFDMPYVGLAGSYRYRSFEFNTSVKYSQWVKATGTDEHHLRNTTFTDTSKNSCYYGVAIDAGYYITDNTKFLVEAGWNKYSEAKAGTQIFDRTTGVASSESRSAGISHQDKTISAGLQYKF</sequence>
<dbReference type="GO" id="GO:0004190">
    <property type="term" value="F:aspartic-type endopeptidase activity"/>
    <property type="evidence" value="ECO:0007669"/>
    <property type="project" value="InterPro"/>
</dbReference>
<dbReference type="Gene3D" id="2.40.128.90">
    <property type="entry name" value="OMPT-like"/>
    <property type="match status" value="1"/>
</dbReference>
<evidence type="ECO:0000256" key="2">
    <source>
        <dbReference type="SAM" id="SignalP"/>
    </source>
</evidence>
<feature type="active site" evidence="1">
    <location>
        <position position="108"/>
    </location>
</feature>
<organism evidence="3 4">
    <name type="scientific">Yersinia rohdei</name>
    <dbReference type="NCBI Taxonomy" id="29485"/>
    <lineage>
        <taxon>Bacteria</taxon>
        <taxon>Pseudomonadati</taxon>
        <taxon>Pseudomonadota</taxon>
        <taxon>Gammaproteobacteria</taxon>
        <taxon>Enterobacterales</taxon>
        <taxon>Yersiniaceae</taxon>
        <taxon>Yersinia</taxon>
    </lineage>
</organism>
<dbReference type="PRINTS" id="PR00482">
    <property type="entry name" value="OMPTIN"/>
</dbReference>
<dbReference type="EMBL" id="CTKE01000015">
    <property type="protein sequence ID" value="CQI93367.1"/>
    <property type="molecule type" value="Genomic_DNA"/>
</dbReference>